<evidence type="ECO:0000313" key="3">
    <source>
        <dbReference type="Proteomes" id="UP000597762"/>
    </source>
</evidence>
<dbReference type="Proteomes" id="UP000597762">
    <property type="component" value="Unassembled WGS sequence"/>
</dbReference>
<name>A0A812C036_ACAPH</name>
<accession>A0A812C036</accession>
<gene>
    <name evidence="2" type="ORF">SPHA_26050</name>
</gene>
<evidence type="ECO:0000256" key="1">
    <source>
        <dbReference type="SAM" id="Phobius"/>
    </source>
</evidence>
<dbReference type="AlphaFoldDB" id="A0A812C036"/>
<protein>
    <submittedName>
        <fullName evidence="2">Uncharacterized protein</fullName>
    </submittedName>
</protein>
<keyword evidence="1" id="KW-0472">Membrane</keyword>
<keyword evidence="1" id="KW-0812">Transmembrane</keyword>
<keyword evidence="3" id="KW-1185">Reference proteome</keyword>
<keyword evidence="1" id="KW-1133">Transmembrane helix</keyword>
<organism evidence="2 3">
    <name type="scientific">Acanthosepion pharaonis</name>
    <name type="common">Pharaoh cuttlefish</name>
    <name type="synonym">Sepia pharaonis</name>
    <dbReference type="NCBI Taxonomy" id="158019"/>
    <lineage>
        <taxon>Eukaryota</taxon>
        <taxon>Metazoa</taxon>
        <taxon>Spiralia</taxon>
        <taxon>Lophotrochozoa</taxon>
        <taxon>Mollusca</taxon>
        <taxon>Cephalopoda</taxon>
        <taxon>Coleoidea</taxon>
        <taxon>Decapodiformes</taxon>
        <taxon>Sepiida</taxon>
        <taxon>Sepiina</taxon>
        <taxon>Sepiidae</taxon>
        <taxon>Acanthosepion</taxon>
    </lineage>
</organism>
<dbReference type="EMBL" id="CAHIKZ030000995">
    <property type="protein sequence ID" value="CAE1248210.1"/>
    <property type="molecule type" value="Genomic_DNA"/>
</dbReference>
<comment type="caution">
    <text evidence="2">The sequence shown here is derived from an EMBL/GenBank/DDBJ whole genome shotgun (WGS) entry which is preliminary data.</text>
</comment>
<feature type="transmembrane region" description="Helical" evidence="1">
    <location>
        <begin position="28"/>
        <end position="48"/>
    </location>
</feature>
<feature type="transmembrane region" description="Helical" evidence="1">
    <location>
        <begin position="156"/>
        <end position="178"/>
    </location>
</feature>
<sequence length="238" mass="26982">MFVICAPLPLAMFVICAPLPLAMFVICAPLPLAMFVICAPLIPCLLSVPSSLSPCSLSVSPLSLAMFIICAPLLPCSLSVPLSHSCPVCHLCPSLSCPNHYLYPPLSRHVHYVSHFYPVRYLCPPLSLTLFIIEVYTCYMQILLTFFFFISFSPSIFFFLSHSFLSTHIFIFLVSLLFPNYFSLSSFLSPSFYFQLFSLFTFPFSPPPISFHSFCDFLSFFPFYFSLYLLFHSSLDSY</sequence>
<evidence type="ECO:0000313" key="2">
    <source>
        <dbReference type="EMBL" id="CAE1248210.1"/>
    </source>
</evidence>
<feature type="transmembrane region" description="Helical" evidence="1">
    <location>
        <begin position="126"/>
        <end position="149"/>
    </location>
</feature>
<feature type="transmembrane region" description="Helical" evidence="1">
    <location>
        <begin position="214"/>
        <end position="231"/>
    </location>
</feature>
<reference evidence="2" key="1">
    <citation type="submission" date="2021-01" db="EMBL/GenBank/DDBJ databases">
        <authorList>
            <person name="Li R."/>
            <person name="Bekaert M."/>
        </authorList>
    </citation>
    <scope>NUCLEOTIDE SEQUENCE</scope>
    <source>
        <strain evidence="2">Farmed</strain>
    </source>
</reference>
<proteinExistence type="predicted"/>
<feature type="transmembrane region" description="Helical" evidence="1">
    <location>
        <begin position="55"/>
        <end position="74"/>
    </location>
</feature>